<dbReference type="AlphaFoldDB" id="A0A1M6GTT6"/>
<organism evidence="7 8">
    <name type="scientific">Tessaracoccus bendigoensis DSM 12906</name>
    <dbReference type="NCBI Taxonomy" id="1123357"/>
    <lineage>
        <taxon>Bacteria</taxon>
        <taxon>Bacillati</taxon>
        <taxon>Actinomycetota</taxon>
        <taxon>Actinomycetes</taxon>
        <taxon>Propionibacteriales</taxon>
        <taxon>Propionibacteriaceae</taxon>
        <taxon>Tessaracoccus</taxon>
    </lineage>
</organism>
<dbReference type="GO" id="GO:0043819">
    <property type="term" value="F:precorrin-6A synthase (deacetylating) activity"/>
    <property type="evidence" value="ECO:0007669"/>
    <property type="project" value="InterPro"/>
</dbReference>
<protein>
    <submittedName>
        <fullName evidence="7">Precorrin-6A synthase (Deacetylating)</fullName>
    </submittedName>
</protein>
<keyword evidence="2" id="KW-0169">Cobalamin biosynthesis</keyword>
<dbReference type="InterPro" id="IPR000878">
    <property type="entry name" value="4pyrrol_Mease"/>
</dbReference>
<dbReference type="InterPro" id="IPR035996">
    <property type="entry name" value="4pyrrol_Methylase_sf"/>
</dbReference>
<keyword evidence="4" id="KW-0808">Transferase</keyword>
<dbReference type="Proteomes" id="UP000184512">
    <property type="component" value="Unassembled WGS sequence"/>
</dbReference>
<name>A0A1M6GTT6_9ACTN</name>
<evidence type="ECO:0000256" key="2">
    <source>
        <dbReference type="ARBA" id="ARBA00022573"/>
    </source>
</evidence>
<keyword evidence="5" id="KW-0949">S-adenosyl-L-methionine</keyword>
<dbReference type="Pfam" id="PF00590">
    <property type="entry name" value="TP_methylase"/>
    <property type="match status" value="1"/>
</dbReference>
<evidence type="ECO:0000313" key="8">
    <source>
        <dbReference type="Proteomes" id="UP000184512"/>
    </source>
</evidence>
<dbReference type="STRING" id="1123357.SAMN02745244_01792"/>
<dbReference type="Gene3D" id="3.40.1010.10">
    <property type="entry name" value="Cobalt-precorrin-4 Transmethylase, Domain 1"/>
    <property type="match status" value="1"/>
</dbReference>
<dbReference type="EMBL" id="FQZG01000028">
    <property type="protein sequence ID" value="SHJ13361.1"/>
    <property type="molecule type" value="Genomic_DNA"/>
</dbReference>
<evidence type="ECO:0000256" key="1">
    <source>
        <dbReference type="ARBA" id="ARBA00004953"/>
    </source>
</evidence>
<reference evidence="8" key="1">
    <citation type="submission" date="2016-11" db="EMBL/GenBank/DDBJ databases">
        <authorList>
            <person name="Varghese N."/>
            <person name="Submissions S."/>
        </authorList>
    </citation>
    <scope>NUCLEOTIDE SEQUENCE [LARGE SCALE GENOMIC DNA]</scope>
    <source>
        <strain evidence="8">DSM 12906</strain>
    </source>
</reference>
<gene>
    <name evidence="7" type="ORF">SAMN02745244_01792</name>
</gene>
<dbReference type="InterPro" id="IPR012797">
    <property type="entry name" value="CobF"/>
</dbReference>
<evidence type="ECO:0000259" key="6">
    <source>
        <dbReference type="Pfam" id="PF00590"/>
    </source>
</evidence>
<feature type="domain" description="Tetrapyrrole methylase" evidence="6">
    <location>
        <begin position="7"/>
        <end position="219"/>
    </location>
</feature>
<dbReference type="Gene3D" id="3.30.950.10">
    <property type="entry name" value="Methyltransferase, Cobalt-precorrin-4 Transmethylase, Domain 2"/>
    <property type="match status" value="1"/>
</dbReference>
<keyword evidence="8" id="KW-1185">Reference proteome</keyword>
<evidence type="ECO:0000256" key="3">
    <source>
        <dbReference type="ARBA" id="ARBA00022603"/>
    </source>
</evidence>
<evidence type="ECO:0000256" key="5">
    <source>
        <dbReference type="ARBA" id="ARBA00022691"/>
    </source>
</evidence>
<evidence type="ECO:0000313" key="7">
    <source>
        <dbReference type="EMBL" id="SHJ13361.1"/>
    </source>
</evidence>
<sequence>MSGVARKVFVIGLGPGGFGQLTLDAVDAMNSVDVFLVADSDDNQSDQVWRRSELIRRNVKRVHRVVTVLDPAHTQADDGEIDAARLAPYSQIMSGLPDDATVGFLAWGDPAVYDSVLRVVDELRGAIPMDVTVIPGVSAPQLLAAAHAIALNRAGQSVHLTIGARLLSEYHPGLGDFVVLDDADFTCQALVAEFPDTELFWGAYLGTADQVLASGPLRTVVPELQRVRQRLISQHSWIQDIYLLRS</sequence>
<dbReference type="NCBIfam" id="TIGR02434">
    <property type="entry name" value="CobF"/>
    <property type="match status" value="1"/>
</dbReference>
<dbReference type="GO" id="GO:0009236">
    <property type="term" value="P:cobalamin biosynthetic process"/>
    <property type="evidence" value="ECO:0007669"/>
    <property type="project" value="UniProtKB-KW"/>
</dbReference>
<evidence type="ECO:0000256" key="4">
    <source>
        <dbReference type="ARBA" id="ARBA00022679"/>
    </source>
</evidence>
<dbReference type="InterPro" id="IPR014777">
    <property type="entry name" value="4pyrrole_Mease_sub1"/>
</dbReference>
<accession>A0A1M6GTT6</accession>
<comment type="pathway">
    <text evidence="1">Cofactor biosynthesis; adenosylcobalamin biosynthesis.</text>
</comment>
<dbReference type="InterPro" id="IPR014776">
    <property type="entry name" value="4pyrrole_Mease_sub2"/>
</dbReference>
<dbReference type="PANTHER" id="PTHR43467">
    <property type="entry name" value="COBALT-PRECORRIN-2 C(20)-METHYLTRANSFERASE"/>
    <property type="match status" value="1"/>
</dbReference>
<dbReference type="OrthoDB" id="9787471at2"/>
<dbReference type="SUPFAM" id="SSF53790">
    <property type="entry name" value="Tetrapyrrole methylase"/>
    <property type="match status" value="1"/>
</dbReference>
<keyword evidence="3" id="KW-0489">Methyltransferase</keyword>
<proteinExistence type="predicted"/>
<dbReference type="GO" id="GO:0032259">
    <property type="term" value="P:methylation"/>
    <property type="evidence" value="ECO:0007669"/>
    <property type="project" value="UniProtKB-KW"/>
</dbReference>
<dbReference type="PANTHER" id="PTHR43467:SF1">
    <property type="entry name" value="PRECORRIN-6A SYNTHASE [DEACETYLATING]"/>
    <property type="match status" value="1"/>
</dbReference>